<sequence>MATAAPSPLASSVEKTNGNKLSRLLIDGGTTVLRNIFDYYHPHANLAANLSSKHIHSVLTRLRHRNILNGSQWDKLFPPPGGGPPNSINFDITLLFLLLRNICSLHAPLSGWDRMPPVSDTSFEANLARVKYYRNVLYGHVTTTGIQTPVFDVKWHEISSVLVSLGLSQSEVDRLKREPCGEDYVSAVMEWTKSDEEIQFQLKNLLTKQQQVLQTQQEDHRTLQDTQQTVGRDEVLRKLAKVNTESVIQCHSEKYQEETCLLIFEKIRLWLDDLTSENRVIVISGDAGMGKSVISAVVCQRMQHAGRLSGSHFCQHNKERYRNPKVMLQSLACQLCDDLPEYKSELAKKLSRNLDVVANHFCKLPVWFRFLVTTRPEVNIADRLKKFNPIQLKQDNEENVKDIRLFLEKQLSSVIQAGSKEVVIDALVRKAAGHFLYAYLMVDFIKKNFSLLTPEELGRTLPSGVSSVYQSYFERLEKELKISEDQFLTFLSALAAAREPLPLDFVSKMMLSDSKFPSGPRNVTKAINSISTLLPVHDDCIVFFHKSVKDWLTDRTAYGQHNFSVDEKQGHFMLSELCTNKLNHVKRKGGHGTEFSDTARYALQHGVYHMLESEEVEESTRSFEEIVKNYVTDLDIVYAKLCVNNTASSEDIVLTQKQEAFQSLSRDSFAGEATKILRSREIPYMEYLHKEALKELNKTQAEFPCNSRVACFDISPKQEFMVCECTDGMIYLWSLKTGEQKWVRRVEVKKFYGDLNDHLRVVANSDVYSCYRSVVFHPTEPIVLPGILSHAYSFKGNLQPLFPLNVIKLPCGTFSLKVLDDDFGQDLWNSESSSKGGFLMGDPMFYRISSRVLFESFAFAFVLNKQSVLGVLPGNREITMFKHEDYPRPPWNSHFFSLPCRIAFALDGKTIYCTTEGVEGVQVVSLDVSSGDRKAEKVIRTPDVFLVPVSEGVLLKETEPGADVQLWNFELSQIVRSWPNLSEVRDIKPFSDRCVACVGRDFEVTILDTSNGNIVKTIPLCHEGFQSPYWLHEVPIVCNSKYQLLCTTRRSVQLSDGKKELWKRTVESIRPYHAPPAMFSPTEEFVLFSESKTEVLVLEASSGGYLRTLCTVDSIVDFAFVSKTECVIVCENTLGSYCLPLFNVSTGDFLTVLDIDFKPYRCLASCPQKGLIAIGLKDSKSTQVYKTEQHYNMCSVHIIIFIFDLCISQFLLRPAPPPGLLRGICPPCQSRGWGICKFCTTRGPGICQPPGHSRAFDTHAVSYQNITTQKVLLEKKSRLAHLSRTGINCRGVYKGRYIFNKGEGWVVEATIRSFPDYDKLPDYHYLPLSATSIDGREPDDFQPQAQMKRVFHQNKLNPGDDETKAEFSRNCIVPQKFVRKDYVDHLAQIEMLHVASRILSGMEKGTPMCEETSTLGSESDEEERIVGSETLSTSSRELSDINDSPVLHTVDTSTPSSSEIQGQSVGLGEKARREFSSTGKRAPGRFPFSQNFRNFRFGENDNCNFLHRFKRWWIFPFLASMATAAPSPLASSVEKTNGNKLSRLLIDGGTTVLRNIFDSHHPPANLAANLSSRHIHPILTRLRHRNVLNGSQWDKLFPPPGGGPPNSINFDITLLFLLLTNICGLSPPPSGSWHKMPPVSDTSTEANLARIKYYRNVLYGHVTTTGIQTSAFDVKWQEISSVLVSLGFSQSEVDRLKREPCGEDYVSAVTEWMKSDEEIQFQLKNLLTKQQQMQKEAVKLQQEDHTILQDTRQAVEGVQRSIQDTKQMLREVRRTQQESQQKTKYEAANAEERRDKAKEDEALKKLAKVNTEGVIQYHSGKYQEGTRLHIFEKIKLWLDDLTSENRVMVISGDAGMGKSVIAAVVCQRMQHAGRLSGSHFCQHNKERYRNPKVMLQSLACQLCDVLPEYKSELVKKLSRNLGVDMNSLEVQELFEFLFEEPLCSVGDPGRNLLLVIDGLDESEYKGRNELLDVIANHFCTLPAWVRFFVTARPEVNIASRLTKFNPVQLKQEDKENVKDIRLFLERQLSNVIQSGFEEVVISKLTQKAAGHILYGYLMADFINNNFSSFTPEDLGRTLASGASSVYEKYFERLEKDLKSIEELTISADQFLTFLSAFAAAKEPLPLDFVSKMLRSDAKSLACHRKVRKAIDCISTLLPVQDGCIHFFHKSVKDWLTDRTANGEHRFSVNEKQGHLALSELCTGELNDVKRNGFHDAEISGIARYALQHGVYHMLESEEVEESTRSFEEIVNNYVTDLDIVYAKLCVHNLVNFEDIILVQKREAFKSLTVECQRALRTLLSLLRKYNRTLTAHHHTIFQVMVNEGGDIFAGEAKKLLQTKYHEIPYMTYVHSVAEEKQNEFEATFSCTSPVVCFDISPQQEFMVCECVDGTIYLWSLITENLQWKRPVKVNKCYDDDREVHRTVPNSPVLSFYRSVAFHPSQTIVLPGILSHAYSFEGDLVPLFSRSKCRFSVCSINGDENKMITDCPDDAKSLVMWNLENGEEITQIIRNEVVLSFAWSPGGNLLAISHLSGLICLVHAKNCFKVLAEVTNSYVCGIIKFAPSLQFLCCLCRVPKKDATGRAYTDKKVFRLTVSKSPSGIFSLDLSGGNFDYVPGVDESFSKSGYLMGDPIAYDR</sequence>
<accession>A0ABN8S6U5</accession>
<feature type="non-terminal residue" evidence="4">
    <location>
        <position position="2635"/>
    </location>
</feature>
<dbReference type="Gene3D" id="3.40.50.300">
    <property type="entry name" value="P-loop containing nucleotide triphosphate hydrolases"/>
    <property type="match status" value="2"/>
</dbReference>
<reference evidence="4 5" key="1">
    <citation type="submission" date="2022-05" db="EMBL/GenBank/DDBJ databases">
        <authorList>
            <consortium name="Genoscope - CEA"/>
            <person name="William W."/>
        </authorList>
    </citation>
    <scope>NUCLEOTIDE SEQUENCE [LARGE SCALE GENOMIC DNA]</scope>
</reference>
<keyword evidence="5" id="KW-1185">Reference proteome</keyword>
<dbReference type="InterPro" id="IPR036322">
    <property type="entry name" value="WD40_repeat_dom_sf"/>
</dbReference>
<organism evidence="4 5">
    <name type="scientific">Porites lobata</name>
    <dbReference type="NCBI Taxonomy" id="104759"/>
    <lineage>
        <taxon>Eukaryota</taxon>
        <taxon>Metazoa</taxon>
        <taxon>Cnidaria</taxon>
        <taxon>Anthozoa</taxon>
        <taxon>Hexacorallia</taxon>
        <taxon>Scleractinia</taxon>
        <taxon>Fungiina</taxon>
        <taxon>Poritidae</taxon>
        <taxon>Porites</taxon>
    </lineage>
</organism>
<dbReference type="Pfam" id="PF18738">
    <property type="entry name" value="HEPN_DZIP3"/>
    <property type="match status" value="2"/>
</dbReference>
<dbReference type="SUPFAM" id="SSF52540">
    <property type="entry name" value="P-loop containing nucleoside triphosphate hydrolases"/>
    <property type="match status" value="2"/>
</dbReference>
<dbReference type="PROSITE" id="PS50837">
    <property type="entry name" value="NACHT"/>
    <property type="match status" value="1"/>
</dbReference>
<dbReference type="EMBL" id="CALNXK010000455">
    <property type="protein sequence ID" value="CAH3186000.1"/>
    <property type="molecule type" value="Genomic_DNA"/>
</dbReference>
<evidence type="ECO:0000256" key="2">
    <source>
        <dbReference type="SAM" id="MobiDB-lite"/>
    </source>
</evidence>
<dbReference type="InterPro" id="IPR011044">
    <property type="entry name" value="Quino_amine_DH_bsu"/>
</dbReference>
<feature type="compositionally biased region" description="Polar residues" evidence="2">
    <location>
        <begin position="1450"/>
        <end position="1464"/>
    </location>
</feature>
<dbReference type="PANTHER" id="PTHR10039:SF17">
    <property type="entry name" value="FUNGAL STAND N-TERMINAL GOODBYE DOMAIN-CONTAINING PROTEIN-RELATED"/>
    <property type="match status" value="1"/>
</dbReference>
<feature type="domain" description="NACHT" evidence="3">
    <location>
        <begin position="1846"/>
        <end position="1993"/>
    </location>
</feature>
<evidence type="ECO:0000313" key="5">
    <source>
        <dbReference type="Proteomes" id="UP001159405"/>
    </source>
</evidence>
<dbReference type="InterPro" id="IPR041249">
    <property type="entry name" value="HEPN_DZIP3"/>
</dbReference>
<comment type="caution">
    <text evidence="4">The sequence shown here is derived from an EMBL/GenBank/DDBJ whole genome shotgun (WGS) entry which is preliminary data.</text>
</comment>
<dbReference type="InterPro" id="IPR058056">
    <property type="entry name" value="WH_TANC1/2"/>
</dbReference>
<dbReference type="SUPFAM" id="SSF50978">
    <property type="entry name" value="WD40 repeat-like"/>
    <property type="match status" value="1"/>
</dbReference>
<dbReference type="Pfam" id="PF25521">
    <property type="entry name" value="WHD_TANC1"/>
    <property type="match status" value="2"/>
</dbReference>
<dbReference type="InterPro" id="IPR056884">
    <property type="entry name" value="NPHP3-like_N"/>
</dbReference>
<dbReference type="Pfam" id="PF00400">
    <property type="entry name" value="WD40"/>
    <property type="match status" value="1"/>
</dbReference>
<gene>
    <name evidence="4" type="ORF">PLOB_00033830</name>
</gene>
<evidence type="ECO:0000256" key="1">
    <source>
        <dbReference type="ARBA" id="ARBA00022737"/>
    </source>
</evidence>
<dbReference type="InterPro" id="IPR027417">
    <property type="entry name" value="P-loop_NTPase"/>
</dbReference>
<name>A0ABN8S6U5_9CNID</name>
<feature type="region of interest" description="Disordered" evidence="2">
    <location>
        <begin position="1407"/>
        <end position="1482"/>
    </location>
</feature>
<proteinExistence type="predicted"/>
<keyword evidence="1" id="KW-0677">Repeat</keyword>
<dbReference type="PANTHER" id="PTHR10039">
    <property type="entry name" value="AMELOGENIN"/>
    <property type="match status" value="1"/>
</dbReference>
<feature type="region of interest" description="Disordered" evidence="2">
    <location>
        <begin position="1772"/>
        <end position="1799"/>
    </location>
</feature>
<dbReference type="InterPro" id="IPR001680">
    <property type="entry name" value="WD40_rpt"/>
</dbReference>
<evidence type="ECO:0000259" key="3">
    <source>
        <dbReference type="PROSITE" id="PS50837"/>
    </source>
</evidence>
<dbReference type="InterPro" id="IPR007111">
    <property type="entry name" value="NACHT_NTPase"/>
</dbReference>
<dbReference type="Proteomes" id="UP001159405">
    <property type="component" value="Unassembled WGS sequence"/>
</dbReference>
<dbReference type="SMART" id="SM00320">
    <property type="entry name" value="WD40"/>
    <property type="match status" value="4"/>
</dbReference>
<dbReference type="InterPro" id="IPR015943">
    <property type="entry name" value="WD40/YVTN_repeat-like_dom_sf"/>
</dbReference>
<evidence type="ECO:0000313" key="4">
    <source>
        <dbReference type="EMBL" id="CAH3186000.1"/>
    </source>
</evidence>
<protein>
    <recommendedName>
        <fullName evidence="3">NACHT domain-containing protein</fullName>
    </recommendedName>
</protein>
<dbReference type="SUPFAM" id="SSF50969">
    <property type="entry name" value="YVTN repeat-like/Quinoprotein amine dehydrogenase"/>
    <property type="match status" value="1"/>
</dbReference>
<dbReference type="Pfam" id="PF24883">
    <property type="entry name" value="NPHP3_N"/>
    <property type="match status" value="2"/>
</dbReference>
<dbReference type="Gene3D" id="2.130.10.10">
    <property type="entry name" value="YVTN repeat-like/Quinoprotein amine dehydrogenase"/>
    <property type="match status" value="2"/>
</dbReference>